<gene>
    <name evidence="1" type="ORF">SCUD_LOCUS1408</name>
</gene>
<dbReference type="AlphaFoldDB" id="A0A183JFE0"/>
<dbReference type="WBParaSite" id="SCUD_0000140701-mRNA-1">
    <property type="protein sequence ID" value="SCUD_0000140701-mRNA-1"/>
    <property type="gene ID" value="SCUD_0000140701"/>
</dbReference>
<name>A0A183JFE0_9TREM</name>
<dbReference type="Proteomes" id="UP000279833">
    <property type="component" value="Unassembled WGS sequence"/>
</dbReference>
<accession>A0A183JFE0</accession>
<reference evidence="1 2" key="2">
    <citation type="submission" date="2018-11" db="EMBL/GenBank/DDBJ databases">
        <authorList>
            <consortium name="Pathogen Informatics"/>
        </authorList>
    </citation>
    <scope>NUCLEOTIDE SEQUENCE [LARGE SCALE GENOMIC DNA]</scope>
    <source>
        <strain evidence="1">Dakar</strain>
        <strain evidence="2">Dakar, Senegal</strain>
    </source>
</reference>
<organism evidence="3">
    <name type="scientific">Schistosoma curassoni</name>
    <dbReference type="NCBI Taxonomy" id="6186"/>
    <lineage>
        <taxon>Eukaryota</taxon>
        <taxon>Metazoa</taxon>
        <taxon>Spiralia</taxon>
        <taxon>Lophotrochozoa</taxon>
        <taxon>Platyhelminthes</taxon>
        <taxon>Trematoda</taxon>
        <taxon>Digenea</taxon>
        <taxon>Strigeidida</taxon>
        <taxon>Schistosomatoidea</taxon>
        <taxon>Schistosomatidae</taxon>
        <taxon>Schistosoma</taxon>
    </lineage>
</organism>
<dbReference type="PANTHER" id="PTHR36943">
    <property type="entry name" value="CCHC-TYPE DOMAIN-CONTAINING PROTEIN"/>
    <property type="match status" value="1"/>
</dbReference>
<keyword evidence="2" id="KW-1185">Reference proteome</keyword>
<dbReference type="PANTHER" id="PTHR36943:SF1">
    <property type="entry name" value="CCHC-TYPE DOMAIN-CONTAINING PROTEIN"/>
    <property type="match status" value="1"/>
</dbReference>
<dbReference type="SUPFAM" id="SSF50630">
    <property type="entry name" value="Acid proteases"/>
    <property type="match status" value="1"/>
</dbReference>
<dbReference type="InterPro" id="IPR021109">
    <property type="entry name" value="Peptidase_aspartic_dom_sf"/>
</dbReference>
<evidence type="ECO:0000313" key="2">
    <source>
        <dbReference type="Proteomes" id="UP000279833"/>
    </source>
</evidence>
<sequence>MVVGGSQQETLDPCFVLYGTRRQGVLVILRELDQIDRQHKFRRGNKTRTSKEIPYNSNVVITTKSAQFSSKRKYVFVFISGKPVKLQVHTGSDATLISRENWIKLGRPQIQLTYYNAKRATGTNITPLGEMQLPLTLSDKNNTDKYYTSGNYHTNLLGID</sequence>
<dbReference type="EMBL" id="UZAK01001127">
    <property type="protein sequence ID" value="VDO67492.1"/>
    <property type="molecule type" value="Genomic_DNA"/>
</dbReference>
<proteinExistence type="predicted"/>
<dbReference type="Gene3D" id="2.40.70.10">
    <property type="entry name" value="Acid Proteases"/>
    <property type="match status" value="1"/>
</dbReference>
<evidence type="ECO:0000313" key="1">
    <source>
        <dbReference type="EMBL" id="VDO67492.1"/>
    </source>
</evidence>
<protein>
    <submittedName>
        <fullName evidence="3">Peptidase A2 domain-containing protein</fullName>
    </submittedName>
</protein>
<evidence type="ECO:0000313" key="3">
    <source>
        <dbReference type="WBParaSite" id="SCUD_0000140701-mRNA-1"/>
    </source>
</evidence>
<reference evidence="3" key="1">
    <citation type="submission" date="2016-06" db="UniProtKB">
        <authorList>
            <consortium name="WormBaseParasite"/>
        </authorList>
    </citation>
    <scope>IDENTIFICATION</scope>
</reference>